<gene>
    <name evidence="1" type="ORF">BpHYR1_023407</name>
</gene>
<dbReference type="AlphaFoldDB" id="A0A3M7QZ10"/>
<evidence type="ECO:0000313" key="1">
    <source>
        <dbReference type="EMBL" id="RNA16556.1"/>
    </source>
</evidence>
<organism evidence="1 2">
    <name type="scientific">Brachionus plicatilis</name>
    <name type="common">Marine rotifer</name>
    <name type="synonym">Brachionus muelleri</name>
    <dbReference type="NCBI Taxonomy" id="10195"/>
    <lineage>
        <taxon>Eukaryota</taxon>
        <taxon>Metazoa</taxon>
        <taxon>Spiralia</taxon>
        <taxon>Gnathifera</taxon>
        <taxon>Rotifera</taxon>
        <taxon>Eurotatoria</taxon>
        <taxon>Monogononta</taxon>
        <taxon>Pseudotrocha</taxon>
        <taxon>Ploima</taxon>
        <taxon>Brachionidae</taxon>
        <taxon>Brachionus</taxon>
    </lineage>
</organism>
<reference evidence="1 2" key="1">
    <citation type="journal article" date="2018" name="Sci. Rep.">
        <title>Genomic signatures of local adaptation to the degree of environmental predictability in rotifers.</title>
        <authorList>
            <person name="Franch-Gras L."/>
            <person name="Hahn C."/>
            <person name="Garcia-Roger E.M."/>
            <person name="Carmona M.J."/>
            <person name="Serra M."/>
            <person name="Gomez A."/>
        </authorList>
    </citation>
    <scope>NUCLEOTIDE SEQUENCE [LARGE SCALE GENOMIC DNA]</scope>
    <source>
        <strain evidence="1">HYR1</strain>
    </source>
</reference>
<dbReference type="EMBL" id="REGN01004681">
    <property type="protein sequence ID" value="RNA16556.1"/>
    <property type="molecule type" value="Genomic_DNA"/>
</dbReference>
<sequence>MAKNTTWKICQLVRNIIDNFRINFFDRHNLDPNLRKKRQSSLEKKSQLRQMQKLSLFFNPIYIALMRQHGSIKNNPKMQTLLSNRFKSINPILARNMLNYDKIYDAEI</sequence>
<proteinExistence type="predicted"/>
<evidence type="ECO:0000313" key="2">
    <source>
        <dbReference type="Proteomes" id="UP000276133"/>
    </source>
</evidence>
<comment type="caution">
    <text evidence="1">The sequence shown here is derived from an EMBL/GenBank/DDBJ whole genome shotgun (WGS) entry which is preliminary data.</text>
</comment>
<keyword evidence="2" id="KW-1185">Reference proteome</keyword>
<name>A0A3M7QZ10_BRAPC</name>
<accession>A0A3M7QZ10</accession>
<protein>
    <submittedName>
        <fullName evidence="1">Uncharacterized protein</fullName>
    </submittedName>
</protein>
<dbReference type="Proteomes" id="UP000276133">
    <property type="component" value="Unassembled WGS sequence"/>
</dbReference>
<dbReference type="OrthoDB" id="10550243at2759"/>